<dbReference type="PANTHER" id="PTHR45947">
    <property type="entry name" value="SULFOQUINOVOSYL TRANSFERASE SQD2"/>
    <property type="match status" value="1"/>
</dbReference>
<name>A0ABW3BDP3_9ACTN</name>
<reference evidence="4" key="1">
    <citation type="journal article" date="2019" name="Int. J. Syst. Evol. Microbiol.">
        <title>The Global Catalogue of Microorganisms (GCM) 10K type strain sequencing project: providing services to taxonomists for standard genome sequencing and annotation.</title>
        <authorList>
            <consortium name="The Broad Institute Genomics Platform"/>
            <consortium name="The Broad Institute Genome Sequencing Center for Infectious Disease"/>
            <person name="Wu L."/>
            <person name="Ma J."/>
        </authorList>
    </citation>
    <scope>NUCLEOTIDE SEQUENCE [LARGE SCALE GENOMIC DNA]</scope>
    <source>
        <strain evidence="4">CCUG 63369</strain>
    </source>
</reference>
<dbReference type="Proteomes" id="UP001596956">
    <property type="component" value="Unassembled WGS sequence"/>
</dbReference>
<gene>
    <name evidence="3" type="ORF">ACFQZU_07720</name>
</gene>
<organism evidence="3 4">
    <name type="scientific">Streptomonospora algeriensis</name>
    <dbReference type="NCBI Taxonomy" id="995084"/>
    <lineage>
        <taxon>Bacteria</taxon>
        <taxon>Bacillati</taxon>
        <taxon>Actinomycetota</taxon>
        <taxon>Actinomycetes</taxon>
        <taxon>Streptosporangiales</taxon>
        <taxon>Nocardiopsidaceae</taxon>
        <taxon>Streptomonospora</taxon>
    </lineage>
</organism>
<keyword evidence="4" id="KW-1185">Reference proteome</keyword>
<dbReference type="InterPro" id="IPR050194">
    <property type="entry name" value="Glycosyltransferase_grp1"/>
</dbReference>
<accession>A0ABW3BDP3</accession>
<proteinExistence type="predicted"/>
<keyword evidence="3" id="KW-0328">Glycosyltransferase</keyword>
<dbReference type="SUPFAM" id="SSF53756">
    <property type="entry name" value="UDP-Glycosyltransferase/glycogen phosphorylase"/>
    <property type="match status" value="1"/>
</dbReference>
<dbReference type="InterPro" id="IPR001296">
    <property type="entry name" value="Glyco_trans_1"/>
</dbReference>
<dbReference type="GO" id="GO:0016757">
    <property type="term" value="F:glycosyltransferase activity"/>
    <property type="evidence" value="ECO:0007669"/>
    <property type="project" value="UniProtKB-KW"/>
</dbReference>
<evidence type="ECO:0000259" key="2">
    <source>
        <dbReference type="Pfam" id="PF00534"/>
    </source>
</evidence>
<dbReference type="PANTHER" id="PTHR45947:SF3">
    <property type="entry name" value="SULFOQUINOVOSYL TRANSFERASE SQD2"/>
    <property type="match status" value="1"/>
</dbReference>
<dbReference type="EC" id="2.4.-.-" evidence="3"/>
<dbReference type="EMBL" id="JBHTHR010000169">
    <property type="protein sequence ID" value="MFD0801204.1"/>
    <property type="molecule type" value="Genomic_DNA"/>
</dbReference>
<evidence type="ECO:0000313" key="4">
    <source>
        <dbReference type="Proteomes" id="UP001596956"/>
    </source>
</evidence>
<evidence type="ECO:0000256" key="1">
    <source>
        <dbReference type="ARBA" id="ARBA00022679"/>
    </source>
</evidence>
<dbReference type="Gene3D" id="3.40.50.2000">
    <property type="entry name" value="Glycogen Phosphorylase B"/>
    <property type="match status" value="2"/>
</dbReference>
<protein>
    <submittedName>
        <fullName evidence="3">Glycosyltransferase family 4 protein</fullName>
        <ecNumber evidence="3">2.4.-.-</ecNumber>
    </submittedName>
</protein>
<feature type="domain" description="Glycosyl transferase family 1" evidence="2">
    <location>
        <begin position="30"/>
        <end position="201"/>
    </location>
</feature>
<keyword evidence="1 3" id="KW-0808">Transferase</keyword>
<comment type="caution">
    <text evidence="3">The sequence shown here is derived from an EMBL/GenBank/DDBJ whole genome shotgun (WGS) entry which is preliminary data.</text>
</comment>
<feature type="non-terminal residue" evidence="3">
    <location>
        <position position="1"/>
    </location>
</feature>
<dbReference type="Pfam" id="PF00534">
    <property type="entry name" value="Glycos_transf_1"/>
    <property type="match status" value="1"/>
</dbReference>
<sequence>PPEAPVRLVRLAEGVDTDAFRPGPDGAPMRRRHGLGEDEPVILCAARLVRSCGADSLVRAMTWLRVRFPGVRLLIAGEGPDLRRLRALAEWAGVTGGVVFAGPFTEAELPELYAAADVFALPCRADSDRRNGESGTRLLEAASCGLPVVAGSSSAALDRVRHAETGYVVDGEDARGVARRLSLLLADPDTARAMGERGREWVQAEWTWEGMLARLDPVATID</sequence>
<dbReference type="CDD" id="cd03801">
    <property type="entry name" value="GT4_PimA-like"/>
    <property type="match status" value="1"/>
</dbReference>
<evidence type="ECO:0000313" key="3">
    <source>
        <dbReference type="EMBL" id="MFD0801204.1"/>
    </source>
</evidence>